<dbReference type="VEuPathDB" id="FungiDB:AeMF1_017947"/>
<comment type="caution">
    <text evidence="2">The sequence shown here is derived from an EMBL/GenBank/DDBJ whole genome shotgun (WGS) entry which is preliminary data.</text>
</comment>
<dbReference type="AlphaFoldDB" id="A0A6G0XCN4"/>
<proteinExistence type="predicted"/>
<dbReference type="PANTHER" id="PTHR31827">
    <property type="entry name" value="EMB|CAB89363.1"/>
    <property type="match status" value="1"/>
</dbReference>
<evidence type="ECO:0000313" key="3">
    <source>
        <dbReference type="Proteomes" id="UP000481153"/>
    </source>
</evidence>
<evidence type="ECO:0000313" key="2">
    <source>
        <dbReference type="EMBL" id="KAF0737960.1"/>
    </source>
</evidence>
<accession>A0A6G0XCN4</accession>
<sequence length="269" mass="29893">MSNTISSATTCYFNDCNNQVLPGSWKCIFHRHRARCLMDNCQNQVYARNLCVRHGGKKQCEFAGCTLNARLGNVCSKHGAGDMKKRCTHEGCTKQAHERQKCVRHGGGRKCKMHGCQTHARSGGFCSRHSRLFLLEQTNHNGSTRSIPREPAPCEVDKSASGGLNVVNIETTATFMDMLIADCENFPTTIELPSVDAATGYVGHHAPDERPHHHTFPLAPLRKEEPPRAGPSSMYNMPYDEMYPLKLRAPTTHDVHLSTADVLSLFDSL</sequence>
<name>A0A6G0XCN4_9STRA</name>
<dbReference type="EMBL" id="VJMJ01000079">
    <property type="protein sequence ID" value="KAF0737960.1"/>
    <property type="molecule type" value="Genomic_DNA"/>
</dbReference>
<dbReference type="Proteomes" id="UP000481153">
    <property type="component" value="Unassembled WGS sequence"/>
</dbReference>
<dbReference type="PANTHER" id="PTHR31827:SF1">
    <property type="entry name" value="EMB|CAB89363.1"/>
    <property type="match status" value="1"/>
</dbReference>
<keyword evidence="3" id="KW-1185">Reference proteome</keyword>
<organism evidence="2 3">
    <name type="scientific">Aphanomyces euteiches</name>
    <dbReference type="NCBI Taxonomy" id="100861"/>
    <lineage>
        <taxon>Eukaryota</taxon>
        <taxon>Sar</taxon>
        <taxon>Stramenopiles</taxon>
        <taxon>Oomycota</taxon>
        <taxon>Saprolegniomycetes</taxon>
        <taxon>Saprolegniales</taxon>
        <taxon>Verrucalvaceae</taxon>
        <taxon>Aphanomyces</taxon>
    </lineage>
</organism>
<protein>
    <submittedName>
        <fullName evidence="2">Uncharacterized protein</fullName>
    </submittedName>
</protein>
<reference evidence="2 3" key="1">
    <citation type="submission" date="2019-07" db="EMBL/GenBank/DDBJ databases">
        <title>Genomics analysis of Aphanomyces spp. identifies a new class of oomycete effector associated with host adaptation.</title>
        <authorList>
            <person name="Gaulin E."/>
        </authorList>
    </citation>
    <scope>NUCLEOTIDE SEQUENCE [LARGE SCALE GENOMIC DNA]</scope>
    <source>
        <strain evidence="2 3">ATCC 201684</strain>
    </source>
</reference>
<gene>
    <name evidence="2" type="ORF">Ae201684_005956</name>
</gene>
<feature type="region of interest" description="Disordered" evidence="1">
    <location>
        <begin position="205"/>
        <end position="230"/>
    </location>
</feature>
<evidence type="ECO:0000256" key="1">
    <source>
        <dbReference type="SAM" id="MobiDB-lite"/>
    </source>
</evidence>